<organism evidence="2 3">
    <name type="scientific">Candidatus Afipia apatlaquensis</name>
    <dbReference type="NCBI Taxonomy" id="2712852"/>
    <lineage>
        <taxon>Bacteria</taxon>
        <taxon>Pseudomonadati</taxon>
        <taxon>Pseudomonadota</taxon>
        <taxon>Alphaproteobacteria</taxon>
        <taxon>Hyphomicrobiales</taxon>
        <taxon>Nitrobacteraceae</taxon>
        <taxon>Afipia</taxon>
    </lineage>
</organism>
<accession>A0A7C9RF90</accession>
<feature type="signal peptide" evidence="1">
    <location>
        <begin position="1"/>
        <end position="20"/>
    </location>
</feature>
<evidence type="ECO:0000313" key="3">
    <source>
        <dbReference type="Proteomes" id="UP000480266"/>
    </source>
</evidence>
<comment type="caution">
    <text evidence="2">The sequence shown here is derived from an EMBL/GenBank/DDBJ whole genome shotgun (WGS) entry which is preliminary data.</text>
</comment>
<keyword evidence="3" id="KW-1185">Reference proteome</keyword>
<sequence>MRAFIFAIAILFGVVPGVRAADDAGSAQAVISSQLEAIGRGDAAAAYSHAAPAIQGLFTGPDIFMSMVRQNYSPLIRPKRVAFGKSAVSDGKIAQHVHIVDRDGVAWEALYTLEQQPDGTIKITGCSLLKADQEA</sequence>
<dbReference type="InterPro" id="IPR032347">
    <property type="entry name" value="DUF4864"/>
</dbReference>
<name>A0A7C9RF90_9BRAD</name>
<dbReference type="Proteomes" id="UP000480266">
    <property type="component" value="Unassembled WGS sequence"/>
</dbReference>
<reference evidence="2" key="1">
    <citation type="submission" date="2020-02" db="EMBL/GenBank/DDBJ databases">
        <title>Draft genome sequence of Candidatus Afipia apatlaquensis IBT-C3, a potential strain for decolorization of textile dyes.</title>
        <authorList>
            <person name="Sanchez-Reyes A."/>
            <person name="Breton-Deval L."/>
            <person name="Mangelson H."/>
            <person name="Sanchez-Flores A."/>
        </authorList>
    </citation>
    <scope>NUCLEOTIDE SEQUENCE [LARGE SCALE GENOMIC DNA]</scope>
    <source>
        <strain evidence="2">IBT-C3</strain>
    </source>
</reference>
<evidence type="ECO:0000313" key="2">
    <source>
        <dbReference type="EMBL" id="NGX95402.1"/>
    </source>
</evidence>
<feature type="chain" id="PRO_5028807971" evidence="1">
    <location>
        <begin position="21"/>
        <end position="135"/>
    </location>
</feature>
<evidence type="ECO:0000256" key="1">
    <source>
        <dbReference type="SAM" id="SignalP"/>
    </source>
</evidence>
<keyword evidence="1" id="KW-0732">Signal</keyword>
<dbReference type="AlphaFoldDB" id="A0A7C9RF90"/>
<dbReference type="EMBL" id="JAAMRR010000484">
    <property type="protein sequence ID" value="NGX95402.1"/>
    <property type="molecule type" value="Genomic_DNA"/>
</dbReference>
<gene>
    <name evidence="2" type="ORF">G4V63_09300</name>
</gene>
<dbReference type="Pfam" id="PF16156">
    <property type="entry name" value="DUF4864"/>
    <property type="match status" value="1"/>
</dbReference>
<proteinExistence type="predicted"/>
<protein>
    <submittedName>
        <fullName evidence="2">DUF4864 domain-containing protein</fullName>
    </submittedName>
</protein>